<keyword evidence="1" id="KW-1133">Transmembrane helix</keyword>
<name>A0A086J558_NEMA1</name>
<organism evidence="2 3">
    <name type="scientific">Nematocida ausubeli (strain ATCC PRA-371 / ERTm2)</name>
    <name type="common">Nematode killer fungus</name>
    <dbReference type="NCBI Taxonomy" id="1913371"/>
    <lineage>
        <taxon>Eukaryota</taxon>
        <taxon>Fungi</taxon>
        <taxon>Fungi incertae sedis</taxon>
        <taxon>Microsporidia</taxon>
        <taxon>Nematocida</taxon>
    </lineage>
</organism>
<dbReference type="HOGENOM" id="CLU_403884_0_0_1"/>
<dbReference type="AlphaFoldDB" id="A0A086J558"/>
<sequence>MEYKSLGSTLRSSLLKYSVMERISIWEFNEWNAIWMTMLSSARMISFFAITTIISVCSLGFIIIRKRSFTQKDTLCAFIFMVVSIFLLDSVQTMRKIEISLDKSYKDIEIKIPFSSFFLNTPINRQKMCSTDFNSQLERSIDDIQLGEKASAAYRNLVRNNVLQKRPLAVEQLNPALNNTSVVSLPASAPINTEYCIYKMPSVGRPDPSCVGCQFLEEKEFAEAREDLKYIDSVNRQYQDIERNLVAAKGKYKTYSVDLMNNFKTFNKVSYFVRDELVAVGIDFKSIENAILELINKYEAIFSGSVQNITKLQVDSDSLCVSIKNTETKPFSSSTRTVGKGPVRRRTSKVIVKEQETYRPNSMLVIKSGLAEDPSQQTIEDAIHQMVQSNIRMPADLVPAINAGTRSGGDDPFFSAMRYTLIATEALIFIQVVLVMGVIFSIIFGMNWLYLAFYFSMCGSLIISLILGFIAFVNSTAVDSLCKSGLKCSMQTSVAQDGAAIPVSRLIDVPEMALRDSVTRSTNRLQKQINTVLTSNTFEEIQTIAGQLDRLFQIKKDFPNLIASNANREVVDKDAIYQAADKMNASLDSIKSLDKQIRNTGWTETFKKLSQVNILLSDTTYTKNIKKRQALSGLSNGTVITSDMSSCAGKEEAVCELKRRFDSLFIGLFLFAVVLSIAIAA</sequence>
<comment type="caution">
    <text evidence="2">The sequence shown here is derived from an EMBL/GenBank/DDBJ whole genome shotgun (WGS) entry which is preliminary data.</text>
</comment>
<dbReference type="EMBL" id="AKIJ01000001">
    <property type="protein sequence ID" value="KFG27276.1"/>
    <property type="molecule type" value="Genomic_DNA"/>
</dbReference>
<dbReference type="GeneID" id="77675327"/>
<feature type="transmembrane region" description="Helical" evidence="1">
    <location>
        <begin position="70"/>
        <end position="88"/>
    </location>
</feature>
<gene>
    <name evidence="2" type="ORF">NESG_00354</name>
</gene>
<proteinExistence type="predicted"/>
<dbReference type="Proteomes" id="UP000054524">
    <property type="component" value="Unassembled WGS sequence"/>
</dbReference>
<keyword evidence="1" id="KW-0472">Membrane</keyword>
<feature type="transmembrane region" description="Helical" evidence="1">
    <location>
        <begin position="426"/>
        <end position="446"/>
    </location>
</feature>
<evidence type="ECO:0000313" key="2">
    <source>
        <dbReference type="EMBL" id="KFG27276.1"/>
    </source>
</evidence>
<reference evidence="2 3" key="1">
    <citation type="journal article" date="2014" name="Genome Announc.">
        <title>Genome Sequence of the Microsporidian Species Nematocida sp1 Strain ERTm6 (ATCC PRA-372).</title>
        <authorList>
            <person name="Bakowski M.A."/>
            <person name="Priest M."/>
            <person name="Young S."/>
            <person name="Cuomo C.A."/>
            <person name="Troemel E.R."/>
        </authorList>
    </citation>
    <scope>NUCLEOTIDE SEQUENCE [LARGE SCALE GENOMIC DNA]</scope>
    <source>
        <strain evidence="2 3">ERTm6</strain>
    </source>
</reference>
<feature type="transmembrane region" description="Helical" evidence="1">
    <location>
        <begin position="663"/>
        <end position="680"/>
    </location>
</feature>
<feature type="transmembrane region" description="Helical" evidence="1">
    <location>
        <begin position="452"/>
        <end position="473"/>
    </location>
</feature>
<evidence type="ECO:0000256" key="1">
    <source>
        <dbReference type="SAM" id="Phobius"/>
    </source>
</evidence>
<protein>
    <submittedName>
        <fullName evidence="2">Uncharacterized protein</fullName>
    </submittedName>
</protein>
<dbReference type="RefSeq" id="XP_052905831.1">
    <property type="nucleotide sequence ID" value="XM_053048006.1"/>
</dbReference>
<accession>A0A086J558</accession>
<keyword evidence="3" id="KW-1185">Reference proteome</keyword>
<evidence type="ECO:0000313" key="3">
    <source>
        <dbReference type="Proteomes" id="UP000054524"/>
    </source>
</evidence>
<feature type="transmembrane region" description="Helical" evidence="1">
    <location>
        <begin position="44"/>
        <end position="64"/>
    </location>
</feature>
<keyword evidence="1" id="KW-0812">Transmembrane</keyword>